<evidence type="ECO:0000256" key="3">
    <source>
        <dbReference type="ARBA" id="ARBA00010563"/>
    </source>
</evidence>
<evidence type="ECO:0000256" key="6">
    <source>
        <dbReference type="ARBA" id="ARBA00022763"/>
    </source>
</evidence>
<comment type="similarity">
    <text evidence="3">Belongs to the XPG/RAD2 endonuclease family. EXO1 subfamily.</text>
</comment>
<keyword evidence="8" id="KW-0269">Exonuclease</keyword>
<feature type="compositionally biased region" description="Low complexity" evidence="14">
    <location>
        <begin position="637"/>
        <end position="649"/>
    </location>
</feature>
<protein>
    <recommendedName>
        <fullName evidence="19">Exonuclease 1</fullName>
    </recommendedName>
</protein>
<dbReference type="InterPro" id="IPR044752">
    <property type="entry name" value="PIN-like_EXO1"/>
</dbReference>
<dbReference type="InterPro" id="IPR019974">
    <property type="entry name" value="XPG_CS"/>
</dbReference>
<evidence type="ECO:0000256" key="9">
    <source>
        <dbReference type="ARBA" id="ARBA00022842"/>
    </source>
</evidence>
<evidence type="ECO:0000256" key="1">
    <source>
        <dbReference type="ARBA" id="ARBA00001946"/>
    </source>
</evidence>
<dbReference type="Gene3D" id="3.40.50.1010">
    <property type="entry name" value="5'-nuclease"/>
    <property type="match status" value="1"/>
</dbReference>
<dbReference type="SMART" id="SM00279">
    <property type="entry name" value="HhH2"/>
    <property type="match status" value="1"/>
</dbReference>
<dbReference type="SMART" id="SM00484">
    <property type="entry name" value="XPGI"/>
    <property type="match status" value="1"/>
</dbReference>
<evidence type="ECO:0000256" key="2">
    <source>
        <dbReference type="ARBA" id="ARBA00004123"/>
    </source>
</evidence>
<evidence type="ECO:0000259" key="15">
    <source>
        <dbReference type="SMART" id="SM00484"/>
    </source>
</evidence>
<keyword evidence="9" id="KW-0460">Magnesium</keyword>
<dbReference type="GO" id="GO:0006281">
    <property type="term" value="P:DNA repair"/>
    <property type="evidence" value="ECO:0007669"/>
    <property type="project" value="UniProtKB-KW"/>
</dbReference>
<evidence type="ECO:0000256" key="7">
    <source>
        <dbReference type="ARBA" id="ARBA00022801"/>
    </source>
</evidence>
<organism evidence="17 18">
    <name type="scientific">Trichoglossum hirsutum</name>
    <dbReference type="NCBI Taxonomy" id="265104"/>
    <lineage>
        <taxon>Eukaryota</taxon>
        <taxon>Fungi</taxon>
        <taxon>Dikarya</taxon>
        <taxon>Ascomycota</taxon>
        <taxon>Pezizomycotina</taxon>
        <taxon>Geoglossomycetes</taxon>
        <taxon>Geoglossales</taxon>
        <taxon>Geoglossaceae</taxon>
        <taxon>Trichoglossum</taxon>
    </lineage>
</organism>
<dbReference type="FunFam" id="1.10.150.20:FF:000011">
    <property type="entry name" value="exonuclease 1"/>
    <property type="match status" value="1"/>
</dbReference>
<dbReference type="PROSITE" id="PS00841">
    <property type="entry name" value="XPG_1"/>
    <property type="match status" value="1"/>
</dbReference>
<feature type="region of interest" description="Disordered" evidence="14">
    <location>
        <begin position="628"/>
        <end position="666"/>
    </location>
</feature>
<feature type="compositionally biased region" description="Polar residues" evidence="14">
    <location>
        <begin position="384"/>
        <end position="408"/>
    </location>
</feature>
<feature type="region of interest" description="Disordered" evidence="14">
    <location>
        <begin position="377"/>
        <end position="408"/>
    </location>
</feature>
<dbReference type="Pfam" id="PF00752">
    <property type="entry name" value="XPG_N"/>
    <property type="match status" value="1"/>
</dbReference>
<keyword evidence="10" id="KW-0267">Excision nuclease</keyword>
<dbReference type="FunFam" id="3.40.50.1010:FF:000002">
    <property type="entry name" value="Exonuclease 1, putative"/>
    <property type="match status" value="1"/>
</dbReference>
<gene>
    <name evidence="17" type="ORF">GP486_003207</name>
</gene>
<evidence type="ECO:0000256" key="10">
    <source>
        <dbReference type="ARBA" id="ARBA00022881"/>
    </source>
</evidence>
<dbReference type="Pfam" id="PF00867">
    <property type="entry name" value="XPG_I"/>
    <property type="match status" value="1"/>
</dbReference>
<evidence type="ECO:0000313" key="17">
    <source>
        <dbReference type="EMBL" id="KAH0562091.1"/>
    </source>
</evidence>
<keyword evidence="11" id="KW-0238">DNA-binding</keyword>
<dbReference type="GO" id="GO:0046872">
    <property type="term" value="F:metal ion binding"/>
    <property type="evidence" value="ECO:0007669"/>
    <property type="project" value="UniProtKB-KW"/>
</dbReference>
<keyword evidence="12" id="KW-0234">DNA repair</keyword>
<comment type="cofactor">
    <cofactor evidence="1">
        <name>Mg(2+)</name>
        <dbReference type="ChEBI" id="CHEBI:18420"/>
    </cofactor>
</comment>
<dbReference type="GO" id="GO:0035312">
    <property type="term" value="F:5'-3' DNA exonuclease activity"/>
    <property type="evidence" value="ECO:0007669"/>
    <property type="project" value="InterPro"/>
</dbReference>
<evidence type="ECO:0000259" key="16">
    <source>
        <dbReference type="SMART" id="SM00485"/>
    </source>
</evidence>
<keyword evidence="7" id="KW-0378">Hydrolase</keyword>
<evidence type="ECO:0000256" key="12">
    <source>
        <dbReference type="ARBA" id="ARBA00023204"/>
    </source>
</evidence>
<dbReference type="InterPro" id="IPR036279">
    <property type="entry name" value="5-3_exonuclease_C_sf"/>
</dbReference>
<dbReference type="InterPro" id="IPR037315">
    <property type="entry name" value="EXO1_H3TH"/>
</dbReference>
<dbReference type="PRINTS" id="PR00853">
    <property type="entry name" value="XPGRADSUPER"/>
</dbReference>
<dbReference type="SUPFAM" id="SSF88723">
    <property type="entry name" value="PIN domain-like"/>
    <property type="match status" value="1"/>
</dbReference>
<feature type="compositionally biased region" description="Polar residues" evidence="14">
    <location>
        <begin position="421"/>
        <end position="455"/>
    </location>
</feature>
<evidence type="ECO:0000256" key="13">
    <source>
        <dbReference type="ARBA" id="ARBA00023242"/>
    </source>
</evidence>
<dbReference type="InterPro" id="IPR029060">
    <property type="entry name" value="PIN-like_dom_sf"/>
</dbReference>
<evidence type="ECO:0000256" key="11">
    <source>
        <dbReference type="ARBA" id="ARBA00023125"/>
    </source>
</evidence>
<keyword evidence="4" id="KW-0540">Nuclease</keyword>
<dbReference type="InterPro" id="IPR006084">
    <property type="entry name" value="XPG/Rad2"/>
</dbReference>
<evidence type="ECO:0000256" key="4">
    <source>
        <dbReference type="ARBA" id="ARBA00022722"/>
    </source>
</evidence>
<dbReference type="CDD" id="cd09857">
    <property type="entry name" value="PIN_EXO1"/>
    <property type="match status" value="1"/>
</dbReference>
<evidence type="ECO:0000256" key="8">
    <source>
        <dbReference type="ARBA" id="ARBA00022839"/>
    </source>
</evidence>
<dbReference type="GO" id="GO:0005634">
    <property type="term" value="C:nucleus"/>
    <property type="evidence" value="ECO:0007669"/>
    <property type="project" value="UniProtKB-SubCell"/>
</dbReference>
<comment type="subcellular location">
    <subcellularLocation>
        <location evidence="2">Nucleus</location>
    </subcellularLocation>
</comment>
<dbReference type="AlphaFoldDB" id="A0A9P8LDK9"/>
<comment type="caution">
    <text evidence="17">The sequence shown here is derived from an EMBL/GenBank/DDBJ whole genome shotgun (WGS) entry which is preliminary data.</text>
</comment>
<name>A0A9P8LDK9_9PEZI</name>
<evidence type="ECO:0008006" key="19">
    <source>
        <dbReference type="Google" id="ProtNLM"/>
    </source>
</evidence>
<dbReference type="SUPFAM" id="SSF47807">
    <property type="entry name" value="5' to 3' exonuclease, C-terminal subdomain"/>
    <property type="match status" value="1"/>
</dbReference>
<dbReference type="GO" id="GO:0017108">
    <property type="term" value="F:5'-flap endonuclease activity"/>
    <property type="evidence" value="ECO:0007669"/>
    <property type="project" value="TreeGrafter"/>
</dbReference>
<reference evidence="17" key="1">
    <citation type="submission" date="2021-03" db="EMBL/GenBank/DDBJ databases">
        <title>Comparative genomics and phylogenomic investigation of the class Geoglossomycetes provide insights into ecological specialization and systematics.</title>
        <authorList>
            <person name="Melie T."/>
            <person name="Pirro S."/>
            <person name="Miller A.N."/>
            <person name="Quandt A."/>
        </authorList>
    </citation>
    <scope>NUCLEOTIDE SEQUENCE</scope>
    <source>
        <strain evidence="17">CAQ_001_2017</strain>
    </source>
</reference>
<sequence length="790" mass="86808">MGISGLLPLLKSIQKPCNLKRFSGQTIGVDAYGWLHRGTVACAIDLALGKPTRKFVDFCMHRVRMLQHFGVTPFLVFDGDYLPSKATTEASRASKREESRQLGLELYRLGKRSQAHLELQKAVDVTPEMAGQLIEELKAAGVQYIVAPYEADAQLVYLERNGIISGILSEDSDLLVFGARCLLTKLDQHGDCVEINRADFTACKDISLVGWSNADFRRMAILSGCDYLANMNKMGLKTAYRLVRKHKSIERILSAIQFEGQFRVPTGYLQAFRAAEVAFLHQRVFCPIKNVLVMNTLPDEELDEEMLSVIGRDMERGIAIGVACGDLHPMTKEPLKFESPRSATPKTPYYIRKQISSKDDPKNCKSIDTFFKPRRTPLAELDPNSFTPSPSQERLLQQRPSGQWSVSPVMSSLVSNESRVSPLSALNPTPQSAPSLLQRATTHSLSRSAPISTPRPQKRQRLCTDNVDKPTAHGVMKESAEKSRFFASSIPESNHIARKGLRCQAAKKPGPNIWSDDSLDEALAGLPDFGEPPELPTKTKLSIFEDGDPPCKQLAREQPPQRCLPRPNTQAETTASMPQITEFDPFIDPPVSLTSGSDPAQAVMETAGPCQMLEKFAYQPTTVMKDSAAKRPKAHMSVASSSAAPGGSLAREKADAPTKSTKSVPSTMLASRVPLLTHRSTPLQRLGANALGRAKPRERSNMTYPPMCKANSNVKVPRSTENRPAKCNPMGSRDVPSTPLGRSGNVGSEDLLIRKFEEDEASDPPSPAHTEAVEDIATGFSLEKYVFAPK</sequence>
<evidence type="ECO:0000256" key="5">
    <source>
        <dbReference type="ARBA" id="ARBA00022723"/>
    </source>
</evidence>
<dbReference type="Proteomes" id="UP000750711">
    <property type="component" value="Unassembled WGS sequence"/>
</dbReference>
<keyword evidence="5" id="KW-0479">Metal-binding</keyword>
<dbReference type="EMBL" id="JAGHQM010000414">
    <property type="protein sequence ID" value="KAH0562091.1"/>
    <property type="molecule type" value="Genomic_DNA"/>
</dbReference>
<proteinExistence type="inferred from homology"/>
<feature type="region of interest" description="Disordered" evidence="14">
    <location>
        <begin position="555"/>
        <end position="574"/>
    </location>
</feature>
<dbReference type="Gene3D" id="1.10.150.20">
    <property type="entry name" value="5' to 3' exonuclease, C-terminal subdomain"/>
    <property type="match status" value="1"/>
</dbReference>
<feature type="region of interest" description="Disordered" evidence="14">
    <location>
        <begin position="695"/>
        <end position="747"/>
    </location>
</feature>
<dbReference type="GO" id="GO:0003677">
    <property type="term" value="F:DNA binding"/>
    <property type="evidence" value="ECO:0007669"/>
    <property type="project" value="UniProtKB-KW"/>
</dbReference>
<dbReference type="InterPro" id="IPR006085">
    <property type="entry name" value="XPG_DNA_repair_N"/>
</dbReference>
<dbReference type="PANTHER" id="PTHR11081:SF65">
    <property type="entry name" value="DNA DAMAGE-INDUCIBLE PROTEIN DIN7-RELATED"/>
    <property type="match status" value="1"/>
</dbReference>
<keyword evidence="18" id="KW-1185">Reference proteome</keyword>
<dbReference type="InterPro" id="IPR008918">
    <property type="entry name" value="HhH2"/>
</dbReference>
<evidence type="ECO:0000256" key="14">
    <source>
        <dbReference type="SAM" id="MobiDB-lite"/>
    </source>
</evidence>
<dbReference type="InterPro" id="IPR006086">
    <property type="entry name" value="XPG-I_dom"/>
</dbReference>
<feature type="domain" description="XPG N-terminal" evidence="16">
    <location>
        <begin position="1"/>
        <end position="99"/>
    </location>
</feature>
<accession>A0A9P8LDK9</accession>
<evidence type="ECO:0000313" key="18">
    <source>
        <dbReference type="Proteomes" id="UP000750711"/>
    </source>
</evidence>
<feature type="region of interest" description="Disordered" evidence="14">
    <location>
        <begin position="421"/>
        <end position="461"/>
    </location>
</feature>
<dbReference type="CDD" id="cd09908">
    <property type="entry name" value="H3TH_EXO1"/>
    <property type="match status" value="1"/>
</dbReference>
<keyword evidence="13" id="KW-0539">Nucleus</keyword>
<dbReference type="PANTHER" id="PTHR11081">
    <property type="entry name" value="FLAP ENDONUCLEASE FAMILY MEMBER"/>
    <property type="match status" value="1"/>
</dbReference>
<feature type="domain" description="XPG-I" evidence="15">
    <location>
        <begin position="138"/>
        <end position="208"/>
    </location>
</feature>
<dbReference type="SMART" id="SM00485">
    <property type="entry name" value="XPGN"/>
    <property type="match status" value="1"/>
</dbReference>
<keyword evidence="6" id="KW-0227">DNA damage</keyword>